<gene>
    <name evidence="1" type="ORF">H5P30_20070</name>
</gene>
<accession>A0A7X1E6G0</accession>
<evidence type="ECO:0000313" key="2">
    <source>
        <dbReference type="Proteomes" id="UP000525652"/>
    </source>
</evidence>
<organism evidence="1 2">
    <name type="scientific">Puniceicoccus vermicola</name>
    <dbReference type="NCBI Taxonomy" id="388746"/>
    <lineage>
        <taxon>Bacteria</taxon>
        <taxon>Pseudomonadati</taxon>
        <taxon>Verrucomicrobiota</taxon>
        <taxon>Opitutia</taxon>
        <taxon>Puniceicoccales</taxon>
        <taxon>Puniceicoccaceae</taxon>
        <taxon>Puniceicoccus</taxon>
    </lineage>
</organism>
<name>A0A7X1E6G0_9BACT</name>
<comment type="caution">
    <text evidence="1">The sequence shown here is derived from an EMBL/GenBank/DDBJ whole genome shotgun (WGS) entry which is preliminary data.</text>
</comment>
<keyword evidence="1" id="KW-0378">Hydrolase</keyword>
<keyword evidence="1" id="KW-0269">Exonuclease</keyword>
<dbReference type="GO" id="GO:0003676">
    <property type="term" value="F:nucleic acid binding"/>
    <property type="evidence" value="ECO:0007669"/>
    <property type="project" value="InterPro"/>
</dbReference>
<keyword evidence="1" id="KW-0540">Nuclease</keyword>
<dbReference type="AlphaFoldDB" id="A0A7X1E6G0"/>
<sequence length="224" mass="25007">MARFWNEAHAAGFESVYAMDFEGGDRTGVVEYGVVEITAEGIRQTWTGLCGPASVVPAWESDTHGLYQEDLTGKPPFSDFWELFRDLRRSGPFLAHSAQVEDRFLRRQWRTPGEVTDWSFAGRSVIEWGPWLDSCGLFRTLRPGGSASLGDLVAAEGLVEPLDGLAVDRCPEKRACWHAALYDSMASALLFERVVAEKPDWSLGRMFRESQGRGEAPAEQIDLF</sequence>
<keyword evidence="2" id="KW-1185">Reference proteome</keyword>
<dbReference type="EMBL" id="JACHVA010000138">
    <property type="protein sequence ID" value="MBC2604086.1"/>
    <property type="molecule type" value="Genomic_DNA"/>
</dbReference>
<dbReference type="InterPro" id="IPR036397">
    <property type="entry name" value="RNaseH_sf"/>
</dbReference>
<dbReference type="SUPFAM" id="SSF53098">
    <property type="entry name" value="Ribonuclease H-like"/>
    <property type="match status" value="1"/>
</dbReference>
<dbReference type="Gene3D" id="3.30.420.10">
    <property type="entry name" value="Ribonuclease H-like superfamily/Ribonuclease H"/>
    <property type="match status" value="1"/>
</dbReference>
<dbReference type="InterPro" id="IPR012337">
    <property type="entry name" value="RNaseH-like_sf"/>
</dbReference>
<dbReference type="CDD" id="cd06127">
    <property type="entry name" value="DEDDh"/>
    <property type="match status" value="1"/>
</dbReference>
<dbReference type="Proteomes" id="UP000525652">
    <property type="component" value="Unassembled WGS sequence"/>
</dbReference>
<dbReference type="GO" id="GO:0004527">
    <property type="term" value="F:exonuclease activity"/>
    <property type="evidence" value="ECO:0007669"/>
    <property type="project" value="UniProtKB-KW"/>
</dbReference>
<dbReference type="RefSeq" id="WP_354587075.1">
    <property type="nucleotide sequence ID" value="NZ_JBEPNX010000001.1"/>
</dbReference>
<proteinExistence type="predicted"/>
<protein>
    <submittedName>
        <fullName evidence="1">3'-5' exonuclease</fullName>
    </submittedName>
</protein>
<evidence type="ECO:0000313" key="1">
    <source>
        <dbReference type="EMBL" id="MBC2604086.1"/>
    </source>
</evidence>
<reference evidence="1 2" key="1">
    <citation type="submission" date="2020-07" db="EMBL/GenBank/DDBJ databases">
        <authorList>
            <person name="Feng X."/>
        </authorList>
    </citation>
    <scope>NUCLEOTIDE SEQUENCE [LARGE SCALE GENOMIC DNA]</scope>
    <source>
        <strain evidence="1 2">JCM14086</strain>
    </source>
</reference>